<comment type="caution">
    <text evidence="16">The sequence shown here is derived from an EMBL/GenBank/DDBJ whole genome shotgun (WGS) entry which is preliminary data.</text>
</comment>
<dbReference type="FunFam" id="3.90.1170.20:FF:000001">
    <property type="entry name" value="Nicotinate-nucleotide diphosphorylase (Carboxylating)"/>
    <property type="match status" value="1"/>
</dbReference>
<proteinExistence type="inferred from homology"/>
<accession>A0A2A3YML8</accession>
<evidence type="ECO:0000256" key="9">
    <source>
        <dbReference type="ARBA" id="ARBA00022679"/>
    </source>
</evidence>
<keyword evidence="17" id="KW-1185">Reference proteome</keyword>
<evidence type="ECO:0000256" key="12">
    <source>
        <dbReference type="ARBA" id="ARBA00069173"/>
    </source>
</evidence>
<dbReference type="PANTHER" id="PTHR32179">
    <property type="entry name" value="NICOTINATE-NUCLEOTIDE PYROPHOSPHORYLASE [CARBOXYLATING]"/>
    <property type="match status" value="1"/>
</dbReference>
<dbReference type="FunFam" id="3.20.20.70:FF:000030">
    <property type="entry name" value="Nicotinate-nucleotide pyrophosphorylase, carboxylating"/>
    <property type="match status" value="1"/>
</dbReference>
<evidence type="ECO:0000256" key="13">
    <source>
        <dbReference type="SAM" id="MobiDB-lite"/>
    </source>
</evidence>
<dbReference type="NCBIfam" id="TIGR00078">
    <property type="entry name" value="nadC"/>
    <property type="match status" value="1"/>
</dbReference>
<evidence type="ECO:0000256" key="6">
    <source>
        <dbReference type="ARBA" id="ARBA00020990"/>
    </source>
</evidence>
<sequence>MLNAPTSPTTPTAPTGAAAPTVPTGAAAPTVPTGAAAPSAASRIAPGASSTLPAAQIDRVVSAALAEDAPWGDLTGQVFLPADATATAQLTAREPGVLSGIDVFAAAFRLTDPAVEVTAHAADGDRFEAGDVLATVSGPARAVVQAERIALNFTQRMSGIATLTRRFVDAVDGAGVRITDTRKTTPGLRALERHAVRSGGGVNHRFSLSDAVMAKDNHLAILQQQGLDLTEAIRHARAQLGHTTRLEVEVDRLDQIEPVIAGGVDIIMLDNFSLEDLARGVEIVGGRAIIEASGTVTLETVGEIARTGVDVISSGALTHSVRNLDLGLDTTLAAAATVTV</sequence>
<dbReference type="InterPro" id="IPR004393">
    <property type="entry name" value="NadC"/>
</dbReference>
<evidence type="ECO:0000256" key="1">
    <source>
        <dbReference type="ARBA" id="ARBA00003237"/>
    </source>
</evidence>
<dbReference type="SUPFAM" id="SSF51690">
    <property type="entry name" value="Nicotinate/Quinolinate PRTase C-terminal domain-like"/>
    <property type="match status" value="1"/>
</dbReference>
<feature type="domain" description="Quinolinate phosphoribosyl transferase N-terminal" evidence="15">
    <location>
        <begin position="73"/>
        <end position="158"/>
    </location>
</feature>
<dbReference type="InterPro" id="IPR013785">
    <property type="entry name" value="Aldolase_TIM"/>
</dbReference>
<dbReference type="PANTHER" id="PTHR32179:SF3">
    <property type="entry name" value="NICOTINATE-NUCLEOTIDE PYROPHOSPHORYLASE [CARBOXYLATING]"/>
    <property type="match status" value="1"/>
</dbReference>
<dbReference type="CDD" id="cd01572">
    <property type="entry name" value="QPRTase"/>
    <property type="match status" value="1"/>
</dbReference>
<dbReference type="GO" id="GO:0005737">
    <property type="term" value="C:cytoplasm"/>
    <property type="evidence" value="ECO:0007669"/>
    <property type="project" value="TreeGrafter"/>
</dbReference>
<reference evidence="16 17" key="1">
    <citation type="journal article" date="2017" name="Elife">
        <title>Extensive horizontal gene transfer in cheese-associated bacteria.</title>
        <authorList>
            <person name="Bonham K.S."/>
            <person name="Wolfe B.E."/>
            <person name="Dutton R.J."/>
        </authorList>
    </citation>
    <scope>NUCLEOTIDE SEQUENCE [LARGE SCALE GENOMIC DNA]</scope>
    <source>
        <strain evidence="16 17">341_9</strain>
    </source>
</reference>
<protein>
    <recommendedName>
        <fullName evidence="6">Nicotinate-nucleotide pyrophosphorylase [carboxylating]</fullName>
        <ecNumber evidence="5">2.4.2.19</ecNumber>
    </recommendedName>
    <alternativeName>
        <fullName evidence="12">Probable nicotinate-nucleotide pyrophosphorylase [carboxylating]</fullName>
    </alternativeName>
    <alternativeName>
        <fullName evidence="10">Quinolinate phosphoribosyltransferase [decarboxylating]</fullName>
    </alternativeName>
</protein>
<dbReference type="EC" id="2.4.2.19" evidence="5"/>
<evidence type="ECO:0000256" key="2">
    <source>
        <dbReference type="ARBA" id="ARBA00004893"/>
    </source>
</evidence>
<dbReference type="InterPro" id="IPR002638">
    <property type="entry name" value="Quinolinate_PRibosylTrfase_C"/>
</dbReference>
<feature type="region of interest" description="Disordered" evidence="13">
    <location>
        <begin position="1"/>
        <end position="34"/>
    </location>
</feature>
<evidence type="ECO:0000256" key="3">
    <source>
        <dbReference type="ARBA" id="ARBA00009400"/>
    </source>
</evidence>
<comment type="similarity">
    <text evidence="3">Belongs to the NadC/ModD family.</text>
</comment>
<keyword evidence="8" id="KW-0328">Glycosyltransferase</keyword>
<keyword evidence="7" id="KW-0662">Pyridine nucleotide biosynthesis</keyword>
<evidence type="ECO:0000313" key="17">
    <source>
        <dbReference type="Proteomes" id="UP000218598"/>
    </source>
</evidence>
<comment type="subunit">
    <text evidence="4">Hexamer formed by 3 homodimers.</text>
</comment>
<keyword evidence="9" id="KW-0808">Transferase</keyword>
<dbReference type="InterPro" id="IPR022412">
    <property type="entry name" value="Quinolinate_PRibosylTrfase_N"/>
</dbReference>
<name>A0A2A3YML8_9MICO</name>
<comment type="catalytic activity">
    <reaction evidence="11">
        <text>nicotinate beta-D-ribonucleotide + CO2 + diphosphate = quinolinate + 5-phospho-alpha-D-ribose 1-diphosphate + 2 H(+)</text>
        <dbReference type="Rhea" id="RHEA:12733"/>
        <dbReference type="ChEBI" id="CHEBI:15378"/>
        <dbReference type="ChEBI" id="CHEBI:16526"/>
        <dbReference type="ChEBI" id="CHEBI:29959"/>
        <dbReference type="ChEBI" id="CHEBI:33019"/>
        <dbReference type="ChEBI" id="CHEBI:57502"/>
        <dbReference type="ChEBI" id="CHEBI:58017"/>
        <dbReference type="EC" id="2.4.2.19"/>
    </reaction>
</comment>
<dbReference type="GO" id="GO:0034213">
    <property type="term" value="P:quinolinate catabolic process"/>
    <property type="evidence" value="ECO:0007669"/>
    <property type="project" value="TreeGrafter"/>
</dbReference>
<evidence type="ECO:0000259" key="14">
    <source>
        <dbReference type="Pfam" id="PF01729"/>
    </source>
</evidence>
<dbReference type="Pfam" id="PF02749">
    <property type="entry name" value="QRPTase_N"/>
    <property type="match status" value="1"/>
</dbReference>
<dbReference type="Proteomes" id="UP000218598">
    <property type="component" value="Unassembled WGS sequence"/>
</dbReference>
<dbReference type="AlphaFoldDB" id="A0A2A3YML8"/>
<dbReference type="GO" id="GO:0004514">
    <property type="term" value="F:nicotinate-nucleotide diphosphorylase (carboxylating) activity"/>
    <property type="evidence" value="ECO:0007669"/>
    <property type="project" value="UniProtKB-EC"/>
</dbReference>
<comment type="function">
    <text evidence="1">Involved in the catabolism of quinolinic acid (QA).</text>
</comment>
<dbReference type="Gene3D" id="3.20.20.70">
    <property type="entry name" value="Aldolase class I"/>
    <property type="match status" value="1"/>
</dbReference>
<evidence type="ECO:0000256" key="7">
    <source>
        <dbReference type="ARBA" id="ARBA00022642"/>
    </source>
</evidence>
<organism evidence="16 17">
    <name type="scientific">Brachybacterium alimentarium</name>
    <dbReference type="NCBI Taxonomy" id="47845"/>
    <lineage>
        <taxon>Bacteria</taxon>
        <taxon>Bacillati</taxon>
        <taxon>Actinomycetota</taxon>
        <taxon>Actinomycetes</taxon>
        <taxon>Micrococcales</taxon>
        <taxon>Dermabacteraceae</taxon>
        <taxon>Brachybacterium</taxon>
    </lineage>
</organism>
<dbReference type="Gene3D" id="3.90.1170.20">
    <property type="entry name" value="Quinolinate phosphoribosyl transferase, N-terminal domain"/>
    <property type="match status" value="1"/>
</dbReference>
<dbReference type="InterPro" id="IPR036068">
    <property type="entry name" value="Nicotinate_pribotase-like_C"/>
</dbReference>
<dbReference type="RefSeq" id="WP_096196345.1">
    <property type="nucleotide sequence ID" value="NZ_JBQQGT010000024.1"/>
</dbReference>
<evidence type="ECO:0000256" key="11">
    <source>
        <dbReference type="ARBA" id="ARBA00047445"/>
    </source>
</evidence>
<dbReference type="EMBL" id="NRGR01000005">
    <property type="protein sequence ID" value="PCC40544.1"/>
    <property type="molecule type" value="Genomic_DNA"/>
</dbReference>
<dbReference type="GO" id="GO:0009435">
    <property type="term" value="P:NAD+ biosynthetic process"/>
    <property type="evidence" value="ECO:0007669"/>
    <property type="project" value="UniProtKB-UniPathway"/>
</dbReference>
<evidence type="ECO:0000256" key="10">
    <source>
        <dbReference type="ARBA" id="ARBA00033102"/>
    </source>
</evidence>
<dbReference type="UniPathway" id="UPA00253">
    <property type="reaction ID" value="UER00331"/>
</dbReference>
<dbReference type="Pfam" id="PF01729">
    <property type="entry name" value="QRPTase_C"/>
    <property type="match status" value="1"/>
</dbReference>
<evidence type="ECO:0000256" key="4">
    <source>
        <dbReference type="ARBA" id="ARBA00011218"/>
    </source>
</evidence>
<dbReference type="OrthoDB" id="9782546at2"/>
<evidence type="ECO:0000256" key="5">
    <source>
        <dbReference type="ARBA" id="ARBA00011944"/>
    </source>
</evidence>
<comment type="pathway">
    <text evidence="2">Cofactor biosynthesis; NAD(+) biosynthesis; nicotinate D-ribonucleotide from quinolinate: step 1/1.</text>
</comment>
<dbReference type="InterPro" id="IPR027277">
    <property type="entry name" value="NadC/ModD"/>
</dbReference>
<dbReference type="InterPro" id="IPR037128">
    <property type="entry name" value="Quinolinate_PRibosylTase_N_sf"/>
</dbReference>
<gene>
    <name evidence="16" type="ORF">CIK66_01825</name>
</gene>
<feature type="domain" description="Quinolinate phosphoribosyl transferase C-terminal" evidence="14">
    <location>
        <begin position="160"/>
        <end position="329"/>
    </location>
</feature>
<evidence type="ECO:0000256" key="8">
    <source>
        <dbReference type="ARBA" id="ARBA00022676"/>
    </source>
</evidence>
<evidence type="ECO:0000313" key="16">
    <source>
        <dbReference type="EMBL" id="PCC40544.1"/>
    </source>
</evidence>
<dbReference type="SUPFAM" id="SSF54675">
    <property type="entry name" value="Nicotinate/Quinolinate PRTase N-terminal domain-like"/>
    <property type="match status" value="1"/>
</dbReference>
<evidence type="ECO:0000259" key="15">
    <source>
        <dbReference type="Pfam" id="PF02749"/>
    </source>
</evidence>